<evidence type="ECO:0000313" key="2">
    <source>
        <dbReference type="Proteomes" id="UP000214353"/>
    </source>
</evidence>
<dbReference type="InterPro" id="IPR006997">
    <property type="entry name" value="Baculo_Y142"/>
</dbReference>
<dbReference type="EMBL" id="DQ504428">
    <property type="protein sequence ID" value="ABF47355.1"/>
    <property type="molecule type" value="Genomic_DNA"/>
</dbReference>
<proteinExistence type="predicted"/>
<sequence length="498" mass="58876">MSSSGGSINYEKHTLETRHLKYLFLASYFRLSEYEKFSTESEPFIAEYLRNNFDRLDENVLLKFIDYISEMKLRFAINDRTVNMFKFIKPQFKYICNKDNTDILEFDDKIYVQPETPIYATNFFVREPRKFRIVLYQEFSKVLDNRQFVTNYETYCLINGNVGYIFDDSYIDWCGVRMCSAPRIEGNLYPYRLYLVGDLMANHFIENNITLGLNAFNNGECILKNFHKGLPLFRNNYRVINSKKFNSDKPDVVFDEISTELDTMSSYVKFIQRDYIYDAVNFPDELLDLLNEYMTETSVYKFISKFAESNGKPANLYSEIVVDRYAVDKYRKLNIKIEPNTRFPSIRYNEPAYIFVRPDMIQIKGTLNAFYVPKQRIFAILANNSLFGSKTVLHFDHKLIPYTHSSPPRRLESDTYVVDKTSKLYLTRYIFGNTVPAYLLIRGDYESSFKSLHELKNSWVQNTLLKLLITPELIHYTLEQNGRLAPADYKRRRPIYGQ</sequence>
<dbReference type="KEGG" id="vg:5141848"/>
<name>Q0N488_9ABAC</name>
<dbReference type="RefSeq" id="YP_717548.1">
    <property type="nucleotide sequence ID" value="NC_008293.1"/>
</dbReference>
<dbReference type="Proteomes" id="UP000214353">
    <property type="component" value="Segment"/>
</dbReference>
<organism evidence="1 2">
    <name type="scientific">Clanis bilineata nucleopolyhedrovirus</name>
    <dbReference type="NCBI Taxonomy" id="1307957"/>
    <lineage>
        <taxon>Viruses</taxon>
        <taxon>Viruses incertae sedis</taxon>
        <taxon>Naldaviricetes</taxon>
        <taxon>Lefavirales</taxon>
        <taxon>Baculoviridae</taxon>
        <taxon>Alphabaculovirus</taxon>
        <taxon>Alphabaculovirus clabilineatae</taxon>
    </lineage>
</organism>
<reference evidence="1 2" key="1">
    <citation type="journal article" date="2009" name="BMC Genomics">
        <title>Genomic sequence, organization and characteristics of a new nucleopolyhedrovirus isolated from Clanis bilineata larva.</title>
        <authorList>
            <person name="Zhu S.Y."/>
            <person name="Yi J.P."/>
            <person name="Shen W.D."/>
            <person name="Wang L.Q."/>
            <person name="He H.G."/>
            <person name="Wang Y."/>
            <person name="Li B."/>
            <person name="Wang W.B."/>
        </authorList>
    </citation>
    <scope>NUCLEOTIDE SEQUENCE [LARGE SCALE GENOMIC DNA]</scope>
    <source>
        <strain evidence="1">DZ1</strain>
    </source>
</reference>
<protein>
    <submittedName>
        <fullName evidence="1">p49</fullName>
    </submittedName>
</protein>
<evidence type="ECO:0000313" key="1">
    <source>
        <dbReference type="EMBL" id="ABF47355.1"/>
    </source>
</evidence>
<keyword evidence="2" id="KW-1185">Reference proteome</keyword>
<dbReference type="OrthoDB" id="4896at10239"/>
<dbReference type="Pfam" id="PF04913">
    <property type="entry name" value="Baculo_Y142"/>
    <property type="match status" value="1"/>
</dbReference>
<accession>Q0N488</accession>
<dbReference type="GeneID" id="5141848"/>